<dbReference type="Pfam" id="PF00144">
    <property type="entry name" value="Beta-lactamase"/>
    <property type="match status" value="1"/>
</dbReference>
<proteinExistence type="predicted"/>
<dbReference type="InterPro" id="IPR001466">
    <property type="entry name" value="Beta-lactam-related"/>
</dbReference>
<keyword evidence="1" id="KW-0732">Signal</keyword>
<dbReference type="OrthoDB" id="9809635at2"/>
<protein>
    <submittedName>
        <fullName evidence="3">Beta-lactamase</fullName>
    </submittedName>
</protein>
<evidence type="ECO:0000313" key="4">
    <source>
        <dbReference type="Proteomes" id="UP000000844"/>
    </source>
</evidence>
<name>D3Q7J0_STANL</name>
<dbReference type="HOGENOM" id="CLU_020027_2_3_11"/>
<reference evidence="3 4" key="1">
    <citation type="journal article" date="2009" name="Stand. Genomic Sci.">
        <title>Complete genome sequence of Stackebrandtia nassauensis type strain (LLR-40K-21).</title>
        <authorList>
            <person name="Munk C."/>
            <person name="Lapidus A."/>
            <person name="Copeland A."/>
            <person name="Jando M."/>
            <person name="Mayilraj S."/>
            <person name="Glavina Del Rio T."/>
            <person name="Nolan M."/>
            <person name="Chen F."/>
            <person name="Lucas S."/>
            <person name="Tice H."/>
            <person name="Cheng J.F."/>
            <person name="Han C."/>
            <person name="Detter J.C."/>
            <person name="Bruce D."/>
            <person name="Goodwin L."/>
            <person name="Chain P."/>
            <person name="Pitluck S."/>
            <person name="Goker M."/>
            <person name="Ovchinikova G."/>
            <person name="Pati A."/>
            <person name="Ivanova N."/>
            <person name="Mavromatis K."/>
            <person name="Chen A."/>
            <person name="Palaniappan K."/>
            <person name="Land M."/>
            <person name="Hauser L."/>
            <person name="Chang Y.J."/>
            <person name="Jeffries C.D."/>
            <person name="Bristow J."/>
            <person name="Eisen J.A."/>
            <person name="Markowitz V."/>
            <person name="Hugenholtz P."/>
            <person name="Kyrpides N.C."/>
            <person name="Klenk H.P."/>
        </authorList>
    </citation>
    <scope>NUCLEOTIDE SEQUENCE [LARGE SCALE GENOMIC DNA]</scope>
    <source>
        <strain evidence="4">DSM 44728 / CIP 108903 / NRRL B-16338 / NBRC 102104 / LLR-40K-21</strain>
    </source>
</reference>
<dbReference type="eggNOG" id="COG1680">
    <property type="taxonomic scope" value="Bacteria"/>
</dbReference>
<keyword evidence="4" id="KW-1185">Reference proteome</keyword>
<gene>
    <name evidence="3" type="ordered locus">Snas_4689</name>
</gene>
<dbReference type="PANTHER" id="PTHR46825:SF7">
    <property type="entry name" value="D-ALANYL-D-ALANINE CARBOXYPEPTIDASE"/>
    <property type="match status" value="1"/>
</dbReference>
<dbReference type="InterPro" id="IPR050491">
    <property type="entry name" value="AmpC-like"/>
</dbReference>
<evidence type="ECO:0000313" key="3">
    <source>
        <dbReference type="EMBL" id="ADD44332.1"/>
    </source>
</evidence>
<dbReference type="PANTHER" id="PTHR46825">
    <property type="entry name" value="D-ALANYL-D-ALANINE-CARBOXYPEPTIDASE/ENDOPEPTIDASE AMPH"/>
    <property type="match status" value="1"/>
</dbReference>
<dbReference type="RefSeq" id="WP_013019903.1">
    <property type="nucleotide sequence ID" value="NC_013947.1"/>
</dbReference>
<dbReference type="SUPFAM" id="SSF56601">
    <property type="entry name" value="beta-lactamase/transpeptidase-like"/>
    <property type="match status" value="1"/>
</dbReference>
<evidence type="ECO:0000256" key="1">
    <source>
        <dbReference type="SAM" id="SignalP"/>
    </source>
</evidence>
<dbReference type="STRING" id="446470.Snas_4689"/>
<dbReference type="KEGG" id="sna:Snas_4689"/>
<dbReference type="InterPro" id="IPR012338">
    <property type="entry name" value="Beta-lactam/transpept-like"/>
</dbReference>
<dbReference type="Proteomes" id="UP000000844">
    <property type="component" value="Chromosome"/>
</dbReference>
<feature type="domain" description="Beta-lactamase-related" evidence="2">
    <location>
        <begin position="43"/>
        <end position="304"/>
    </location>
</feature>
<feature type="chain" id="PRO_5003049625" evidence="1">
    <location>
        <begin position="30"/>
        <end position="374"/>
    </location>
</feature>
<evidence type="ECO:0000259" key="2">
    <source>
        <dbReference type="Pfam" id="PF00144"/>
    </source>
</evidence>
<dbReference type="AlphaFoldDB" id="D3Q7J0"/>
<organism evidence="3 4">
    <name type="scientific">Stackebrandtia nassauensis (strain DSM 44728 / CIP 108903 / NRRL B-16338 / NBRC 102104 / LLR-40K-21)</name>
    <dbReference type="NCBI Taxonomy" id="446470"/>
    <lineage>
        <taxon>Bacteria</taxon>
        <taxon>Bacillati</taxon>
        <taxon>Actinomycetota</taxon>
        <taxon>Actinomycetes</taxon>
        <taxon>Glycomycetales</taxon>
        <taxon>Glycomycetaceae</taxon>
        <taxon>Stackebrandtia</taxon>
    </lineage>
</organism>
<sequence length="374" mass="40065">MRTRTTVAGLVTGAALVAATVFTVGGAHADTVDTDPIQAAMEKLHDAGVHGVIARVDDNDQTWASAVGVADVDSGRPMSPDFEHRIGSITKTVTAVAILRQVEAGNLDLDDPVGDYLPRLLPGERGDKITVRMLLDHTSGINNHVDAMFPDLETSLDTVEKYRYRTWKPEKLARIGLKMEPTGEPGEKKSYSNTNYVIAGLVLEQVTGEDAEEHITREVIDRAGMRDTYFPGRDPSIDGPHSKAYLTIRNGEHGEFSVYNMTWAATAGALVSTADDQAAFAKALMGGRLLGDEQLAAMKDGLGLVSTELGGCEILGTNGAVPGMDSFLAFDETGERSIVIEGNTTDQRPEVADKIGKAYMGLINTAAEETLCDK</sequence>
<dbReference type="Gene3D" id="3.40.710.10">
    <property type="entry name" value="DD-peptidase/beta-lactamase superfamily"/>
    <property type="match status" value="1"/>
</dbReference>
<dbReference type="EMBL" id="CP001778">
    <property type="protein sequence ID" value="ADD44332.1"/>
    <property type="molecule type" value="Genomic_DNA"/>
</dbReference>
<feature type="signal peptide" evidence="1">
    <location>
        <begin position="1"/>
        <end position="29"/>
    </location>
</feature>
<accession>D3Q7J0</accession>